<sequence length="81" mass="9316">MDPESKKLLEETLALAKENNSILHSMRRSMRFQRMMTILYWVLIIGSALGAYYFIQPYIEQLIGVYSGAGDVLNNIKQFGQ</sequence>
<keyword evidence="1" id="KW-0472">Membrane</keyword>
<evidence type="ECO:0000313" key="2">
    <source>
        <dbReference type="EMBL" id="OGI65184.1"/>
    </source>
</evidence>
<feature type="transmembrane region" description="Helical" evidence="1">
    <location>
        <begin position="35"/>
        <end position="55"/>
    </location>
</feature>
<dbReference type="Proteomes" id="UP000177370">
    <property type="component" value="Unassembled WGS sequence"/>
</dbReference>
<accession>A0A1F6V6U5</accession>
<organism evidence="2 3">
    <name type="scientific">Candidatus Nomurabacteria bacterium RIFCSPHIGHO2_01_FULL_40_24b</name>
    <dbReference type="NCBI Taxonomy" id="1801739"/>
    <lineage>
        <taxon>Bacteria</taxon>
        <taxon>Candidatus Nomuraibacteriota</taxon>
    </lineage>
</organism>
<keyword evidence="1" id="KW-1133">Transmembrane helix</keyword>
<reference evidence="2 3" key="1">
    <citation type="journal article" date="2016" name="Nat. Commun.">
        <title>Thousands of microbial genomes shed light on interconnected biogeochemical processes in an aquifer system.</title>
        <authorList>
            <person name="Anantharaman K."/>
            <person name="Brown C.T."/>
            <person name="Hug L.A."/>
            <person name="Sharon I."/>
            <person name="Castelle C.J."/>
            <person name="Probst A.J."/>
            <person name="Thomas B.C."/>
            <person name="Singh A."/>
            <person name="Wilkins M.J."/>
            <person name="Karaoz U."/>
            <person name="Brodie E.L."/>
            <person name="Williams K.H."/>
            <person name="Hubbard S.S."/>
            <person name="Banfield J.F."/>
        </authorList>
    </citation>
    <scope>NUCLEOTIDE SEQUENCE [LARGE SCALE GENOMIC DNA]</scope>
</reference>
<proteinExistence type="predicted"/>
<dbReference type="EMBL" id="MFTP01000022">
    <property type="protein sequence ID" value="OGI65184.1"/>
    <property type="molecule type" value="Genomic_DNA"/>
</dbReference>
<keyword evidence="1" id="KW-0812">Transmembrane</keyword>
<name>A0A1F6V6U5_9BACT</name>
<evidence type="ECO:0000256" key="1">
    <source>
        <dbReference type="SAM" id="Phobius"/>
    </source>
</evidence>
<comment type="caution">
    <text evidence="2">The sequence shown here is derived from an EMBL/GenBank/DDBJ whole genome shotgun (WGS) entry which is preliminary data.</text>
</comment>
<evidence type="ECO:0000313" key="3">
    <source>
        <dbReference type="Proteomes" id="UP000177370"/>
    </source>
</evidence>
<protein>
    <submittedName>
        <fullName evidence="2">Uncharacterized protein</fullName>
    </submittedName>
</protein>
<gene>
    <name evidence="2" type="ORF">A2647_04535</name>
</gene>
<dbReference type="AlphaFoldDB" id="A0A1F6V6U5"/>